<sequence length="81" mass="9153">MFRSQLFSFCLFQLGNASHRFWTQDIPAPVTTDLQGKNNRLETASISHCGTQFCTRGKAPSTKKSCTFQALHYILGQQRKA</sequence>
<keyword evidence="1" id="KW-0732">Signal</keyword>
<evidence type="ECO:0000313" key="2">
    <source>
        <dbReference type="Ensembl" id="ENSZALP00000019820.1"/>
    </source>
</evidence>
<evidence type="ECO:0000313" key="3">
    <source>
        <dbReference type="Proteomes" id="UP000694413"/>
    </source>
</evidence>
<organism evidence="2 3">
    <name type="scientific">Zonotrichia albicollis</name>
    <name type="common">White-throated sparrow</name>
    <name type="synonym">Fringilla albicollis</name>
    <dbReference type="NCBI Taxonomy" id="44394"/>
    <lineage>
        <taxon>Eukaryota</taxon>
        <taxon>Metazoa</taxon>
        <taxon>Chordata</taxon>
        <taxon>Craniata</taxon>
        <taxon>Vertebrata</taxon>
        <taxon>Euteleostomi</taxon>
        <taxon>Archelosauria</taxon>
        <taxon>Archosauria</taxon>
        <taxon>Dinosauria</taxon>
        <taxon>Saurischia</taxon>
        <taxon>Theropoda</taxon>
        <taxon>Coelurosauria</taxon>
        <taxon>Aves</taxon>
        <taxon>Neognathae</taxon>
        <taxon>Neoaves</taxon>
        <taxon>Telluraves</taxon>
        <taxon>Australaves</taxon>
        <taxon>Passeriformes</taxon>
        <taxon>Passerellidae</taxon>
        <taxon>Zonotrichia</taxon>
    </lineage>
</organism>
<feature type="chain" id="PRO_5034614112" description="Secreted protein" evidence="1">
    <location>
        <begin position="18"/>
        <end position="81"/>
    </location>
</feature>
<proteinExistence type="predicted"/>
<name>A0A8D2N9V8_ZONAL</name>
<reference evidence="2" key="1">
    <citation type="submission" date="2025-08" db="UniProtKB">
        <authorList>
            <consortium name="Ensembl"/>
        </authorList>
    </citation>
    <scope>IDENTIFICATION</scope>
</reference>
<keyword evidence="3" id="KW-1185">Reference proteome</keyword>
<protein>
    <recommendedName>
        <fullName evidence="4">Secreted protein</fullName>
    </recommendedName>
</protein>
<evidence type="ECO:0008006" key="4">
    <source>
        <dbReference type="Google" id="ProtNLM"/>
    </source>
</evidence>
<evidence type="ECO:0000256" key="1">
    <source>
        <dbReference type="SAM" id="SignalP"/>
    </source>
</evidence>
<dbReference type="Ensembl" id="ENSZALT00000025983.1">
    <property type="protein sequence ID" value="ENSZALP00000019820.1"/>
    <property type="gene ID" value="ENSZALG00000015636.1"/>
</dbReference>
<dbReference type="Proteomes" id="UP000694413">
    <property type="component" value="Unassembled WGS sequence"/>
</dbReference>
<accession>A0A8D2N9V8</accession>
<reference evidence="2" key="2">
    <citation type="submission" date="2025-09" db="UniProtKB">
        <authorList>
            <consortium name="Ensembl"/>
        </authorList>
    </citation>
    <scope>IDENTIFICATION</scope>
</reference>
<feature type="signal peptide" evidence="1">
    <location>
        <begin position="1"/>
        <end position="17"/>
    </location>
</feature>
<dbReference type="AlphaFoldDB" id="A0A8D2N9V8"/>